<protein>
    <submittedName>
        <fullName evidence="2">Catalase</fullName>
    </submittedName>
</protein>
<dbReference type="PANTHER" id="PTHR36195:SF4">
    <property type="entry name" value="DOMAIN PROTEIN, PUTATIVE (AFU_ORTHOLOGUE AFUA_5G01990)-RELATED"/>
    <property type="match status" value="1"/>
</dbReference>
<comment type="function">
    <text evidence="1">Decomposes hydrogen peroxide into water and oxygen; serves to protect cells from the toxic effects of hydrogen peroxide.</text>
</comment>
<evidence type="ECO:0000313" key="2">
    <source>
        <dbReference type="EMBL" id="MQA40957.1"/>
    </source>
</evidence>
<dbReference type="Proteomes" id="UP000440498">
    <property type="component" value="Unassembled WGS sequence"/>
</dbReference>
<dbReference type="AlphaFoldDB" id="A0A6A7N882"/>
<dbReference type="SUPFAM" id="SSF56634">
    <property type="entry name" value="Heme-dependent catalase-like"/>
    <property type="match status" value="1"/>
</dbReference>
<sequence length="366" mass="40262">MTAIEQAVRYHDGVEQKQENEDAMIDQIVASMGRVNRSVCDKHRHGMRDAHAKSHGILKGTLQVYGDLPEQLRQGVFAHPASYPAVMRLSTAPGDIHSDKIPAPRGIAIKLLDVPGPQLGADRQQARTQDFLLVNHPVIAFGHAAAYLKTQQLLEKHADDPDLARQATAALAHGGSKLLHAVGIANPILDTLGAPNSHILGVTFYSMAALRYGDYIAKICLAPLSDEVRALTGAALRSGAGDSELRDLVVDFFRTHGAEYELRVQLCTSLERMPVEDASIPWPEDESPYLPVAKLTIPPQEAYSPARRVFADDVLSFNPWHCIKAHRPLGSIMRARIRAYEASSAFRHTMNQQPRIEITHIDDVPN</sequence>
<dbReference type="EMBL" id="WHUG01000010">
    <property type="protein sequence ID" value="MQA40957.1"/>
    <property type="molecule type" value="Genomic_DNA"/>
</dbReference>
<comment type="caution">
    <text evidence="2">The sequence shown here is derived from an EMBL/GenBank/DDBJ whole genome shotgun (WGS) entry which is preliminary data.</text>
</comment>
<proteinExistence type="predicted"/>
<dbReference type="CDD" id="cd08152">
    <property type="entry name" value="y4iL_like"/>
    <property type="match status" value="1"/>
</dbReference>
<organism evidence="2 3">
    <name type="scientific">Rugamonas aquatica</name>
    <dbReference type="NCBI Taxonomy" id="2743357"/>
    <lineage>
        <taxon>Bacteria</taxon>
        <taxon>Pseudomonadati</taxon>
        <taxon>Pseudomonadota</taxon>
        <taxon>Betaproteobacteria</taxon>
        <taxon>Burkholderiales</taxon>
        <taxon>Oxalobacteraceae</taxon>
        <taxon>Telluria group</taxon>
        <taxon>Rugamonas</taxon>
    </lineage>
</organism>
<dbReference type="InterPro" id="IPR020835">
    <property type="entry name" value="Catalase_sf"/>
</dbReference>
<name>A0A6A7N882_9BURK</name>
<dbReference type="GO" id="GO:0020037">
    <property type="term" value="F:heme binding"/>
    <property type="evidence" value="ECO:0007669"/>
    <property type="project" value="InterPro"/>
</dbReference>
<reference evidence="2 3" key="1">
    <citation type="submission" date="2019-10" db="EMBL/GenBank/DDBJ databases">
        <title>Two novel species isolated from a subtropical stream in China.</title>
        <authorList>
            <person name="Lu H."/>
        </authorList>
    </citation>
    <scope>NUCLEOTIDE SEQUENCE [LARGE SCALE GENOMIC DNA]</scope>
    <source>
        <strain evidence="2 3">FT29W</strain>
    </source>
</reference>
<dbReference type="RefSeq" id="WP_152840233.1">
    <property type="nucleotide sequence ID" value="NZ_WHUG01000010.1"/>
</dbReference>
<dbReference type="PANTHER" id="PTHR36195">
    <property type="entry name" value="DOMAIN PROTEIN, PUTATIVE (AFU_ORTHOLOGUE AFUA_5G01990)-RELATED-RELATED"/>
    <property type="match status" value="1"/>
</dbReference>
<accession>A0A6A7N882</accession>
<keyword evidence="3" id="KW-1185">Reference proteome</keyword>
<gene>
    <name evidence="2" type="ORF">GEV02_22720</name>
</gene>
<evidence type="ECO:0000313" key="3">
    <source>
        <dbReference type="Proteomes" id="UP000440498"/>
    </source>
</evidence>
<evidence type="ECO:0000256" key="1">
    <source>
        <dbReference type="ARBA" id="ARBA00002974"/>
    </source>
</evidence>
<dbReference type="Gene3D" id="2.40.180.10">
    <property type="entry name" value="Catalase core domain"/>
    <property type="match status" value="1"/>
</dbReference>